<dbReference type="PANTHER" id="PTHR46709:SF14">
    <property type="entry name" value="G-PROTEIN COUPLED RECEPTORS FAMILY 1 PROFILE DOMAIN-CONTAINING PROTEIN"/>
    <property type="match status" value="1"/>
</dbReference>
<reference evidence="4" key="1">
    <citation type="submission" date="2016-04" db="UniProtKB">
        <authorList>
            <consortium name="WormBaseParasite"/>
        </authorList>
    </citation>
    <scope>IDENTIFICATION</scope>
</reference>
<feature type="transmembrane region" description="Helical" evidence="1">
    <location>
        <begin position="221"/>
        <end position="249"/>
    </location>
</feature>
<accession>A0A158R3N7</accession>
<feature type="transmembrane region" description="Helical" evidence="1">
    <location>
        <begin position="47"/>
        <end position="74"/>
    </location>
</feature>
<keyword evidence="1" id="KW-0472">Membrane</keyword>
<dbReference type="WBParaSite" id="NBR_0001870201-mRNA-1">
    <property type="protein sequence ID" value="NBR_0001870201-mRNA-1"/>
    <property type="gene ID" value="NBR_0001870201"/>
</dbReference>
<protein>
    <submittedName>
        <fullName evidence="4">G_PROTEIN_RECEP_F1_2 domain-containing protein</fullName>
    </submittedName>
</protein>
<feature type="transmembrane region" description="Helical" evidence="1">
    <location>
        <begin position="86"/>
        <end position="108"/>
    </location>
</feature>
<dbReference type="EMBL" id="UYSL01023619">
    <property type="protein sequence ID" value="VDL82428.1"/>
    <property type="molecule type" value="Genomic_DNA"/>
</dbReference>
<evidence type="ECO:0000256" key="1">
    <source>
        <dbReference type="SAM" id="Phobius"/>
    </source>
</evidence>
<dbReference type="AlphaFoldDB" id="A0A158R3N7"/>
<organism evidence="4">
    <name type="scientific">Nippostrongylus brasiliensis</name>
    <name type="common">Rat hookworm</name>
    <dbReference type="NCBI Taxonomy" id="27835"/>
    <lineage>
        <taxon>Eukaryota</taxon>
        <taxon>Metazoa</taxon>
        <taxon>Ecdysozoa</taxon>
        <taxon>Nematoda</taxon>
        <taxon>Chromadorea</taxon>
        <taxon>Rhabditida</taxon>
        <taxon>Rhabditina</taxon>
        <taxon>Rhabditomorpha</taxon>
        <taxon>Strongyloidea</taxon>
        <taxon>Heligmosomidae</taxon>
        <taxon>Nippostrongylus</taxon>
    </lineage>
</organism>
<feature type="transmembrane region" description="Helical" evidence="1">
    <location>
        <begin position="172"/>
        <end position="200"/>
    </location>
</feature>
<evidence type="ECO:0000313" key="3">
    <source>
        <dbReference type="Proteomes" id="UP000271162"/>
    </source>
</evidence>
<keyword evidence="1" id="KW-1133">Transmembrane helix</keyword>
<dbReference type="PANTHER" id="PTHR46709">
    <property type="entry name" value="PROTEIN CBG23488-RELATED"/>
    <property type="match status" value="1"/>
</dbReference>
<dbReference type="Proteomes" id="UP000271162">
    <property type="component" value="Unassembled WGS sequence"/>
</dbReference>
<keyword evidence="3" id="KW-1185">Reference proteome</keyword>
<keyword evidence="1" id="KW-0812">Transmembrane</keyword>
<reference evidence="2 3" key="2">
    <citation type="submission" date="2018-11" db="EMBL/GenBank/DDBJ databases">
        <authorList>
            <consortium name="Pathogen Informatics"/>
        </authorList>
    </citation>
    <scope>NUCLEOTIDE SEQUENCE [LARGE SCALE GENOMIC DNA]</scope>
</reference>
<feature type="transmembrane region" description="Helical" evidence="1">
    <location>
        <begin position="269"/>
        <end position="299"/>
    </location>
</feature>
<name>A0A158R3N7_NIPBR</name>
<proteinExistence type="predicted"/>
<gene>
    <name evidence="2" type="ORF">NBR_LOCUS18703</name>
</gene>
<evidence type="ECO:0000313" key="2">
    <source>
        <dbReference type="EMBL" id="VDL82428.1"/>
    </source>
</evidence>
<evidence type="ECO:0000313" key="4">
    <source>
        <dbReference type="WBParaSite" id="NBR_0001870201-mRNA-1"/>
    </source>
</evidence>
<dbReference type="Gene3D" id="1.20.1070.10">
    <property type="entry name" value="Rhodopsin 7-helix transmembrane proteins"/>
    <property type="match status" value="1"/>
</dbReference>
<sequence length="371" mass="41245">MSSISKPFLSTVSTTVAPLDDTTMTSNQSEADDFDPLCAQYETYTTVRFIFITLATVIACLGTAANLLLIRIFAIKKPASTTPATLYPTILAFLDFAICLEYLLLFGVDAVVSFVKVEAVTAFYLNVSERVVCLSPLKLSQSQIFASYVNSCQNLPRPFGCVNSLFSLYYMYIIPAYVASRVTQLAIPYMLVFATLERLVWTSGTIRSRFLLAMLSTSGRYFTAIISLLVCVALRLPTAFAIEVAVYPLCDDFLRTMTTQPREWTHDSAVYYFFDFHIMTITQTLVPFVILFALNIVIIRKLTATSDKKEIMCDSHAHINSLNSAHSPSANGDVGASASPMLQATHGWWRLRVIRCAIAPIASEFLSLYRT</sequence>